<dbReference type="EMBL" id="BMMH01000006">
    <property type="protein sequence ID" value="GGL16221.1"/>
    <property type="molecule type" value="Genomic_DNA"/>
</dbReference>
<accession>A0A917VUU7</accession>
<protein>
    <submittedName>
        <fullName evidence="1">Uncharacterized protein</fullName>
    </submittedName>
</protein>
<evidence type="ECO:0000313" key="1">
    <source>
        <dbReference type="EMBL" id="GGL16221.1"/>
    </source>
</evidence>
<comment type="caution">
    <text evidence="1">The sequence shown here is derived from an EMBL/GenBank/DDBJ whole genome shotgun (WGS) entry which is preliminary data.</text>
</comment>
<evidence type="ECO:0000313" key="2">
    <source>
        <dbReference type="Proteomes" id="UP000638263"/>
    </source>
</evidence>
<sequence>MARELGMPSHEDLPSVAVLRERRAAVAEVLAGTYRDDPPGPRPVLAAVGRFTAEDVADQITGALRGAFTVPEGDDR</sequence>
<dbReference type="Proteomes" id="UP000638263">
    <property type="component" value="Unassembled WGS sequence"/>
</dbReference>
<reference evidence="1" key="1">
    <citation type="journal article" date="2014" name="Int. J. Syst. Evol. Microbiol.">
        <title>Complete genome sequence of Corynebacterium casei LMG S-19264T (=DSM 44701T), isolated from a smear-ripened cheese.</title>
        <authorList>
            <consortium name="US DOE Joint Genome Institute (JGI-PGF)"/>
            <person name="Walter F."/>
            <person name="Albersmeier A."/>
            <person name="Kalinowski J."/>
            <person name="Ruckert C."/>
        </authorList>
    </citation>
    <scope>NUCLEOTIDE SEQUENCE</scope>
    <source>
        <strain evidence="1">CGMCC 4.3508</strain>
    </source>
</reference>
<keyword evidence="2" id="KW-1185">Reference proteome</keyword>
<dbReference type="AlphaFoldDB" id="A0A917VUU7"/>
<name>A0A917VUU7_9NOCA</name>
<gene>
    <name evidence="1" type="ORF">GCM10011588_33640</name>
</gene>
<proteinExistence type="predicted"/>
<reference evidence="1" key="2">
    <citation type="submission" date="2020-09" db="EMBL/GenBank/DDBJ databases">
        <authorList>
            <person name="Sun Q."/>
            <person name="Zhou Y."/>
        </authorList>
    </citation>
    <scope>NUCLEOTIDE SEQUENCE</scope>
    <source>
        <strain evidence="1">CGMCC 4.3508</strain>
    </source>
</reference>
<organism evidence="1 2">
    <name type="scientific">Nocardia jinanensis</name>
    <dbReference type="NCBI Taxonomy" id="382504"/>
    <lineage>
        <taxon>Bacteria</taxon>
        <taxon>Bacillati</taxon>
        <taxon>Actinomycetota</taxon>
        <taxon>Actinomycetes</taxon>
        <taxon>Mycobacteriales</taxon>
        <taxon>Nocardiaceae</taxon>
        <taxon>Nocardia</taxon>
    </lineage>
</organism>